<accession>A0A132N6S8</accession>
<evidence type="ECO:0000259" key="1">
    <source>
        <dbReference type="Pfam" id="PF01636"/>
    </source>
</evidence>
<reference evidence="2 5" key="2">
    <citation type="submission" date="2015-02" db="EMBL/GenBank/DDBJ databases">
        <title>Physiological reanalysis, assessment of diazotrophy, and genome sequences of multiple isolates of Streptomyces thermoautotrophicus.</title>
        <authorList>
            <person name="MacKellar D.C."/>
            <person name="Lieber L."/>
            <person name="Norman J."/>
            <person name="Bolger A."/>
            <person name="Tobin C."/>
            <person name="Murray J.W."/>
            <person name="Prell J."/>
        </authorList>
    </citation>
    <scope>NUCLEOTIDE SEQUENCE [LARGE SCALE GENOMIC DNA]</scope>
    <source>
        <strain evidence="2 5">UBT1</strain>
    </source>
</reference>
<evidence type="ECO:0000313" key="5">
    <source>
        <dbReference type="Proteomes" id="UP000070659"/>
    </source>
</evidence>
<proteinExistence type="predicted"/>
<dbReference type="Proteomes" id="UP000070659">
    <property type="component" value="Unassembled WGS sequence"/>
</dbReference>
<dbReference type="Pfam" id="PF01636">
    <property type="entry name" value="APH"/>
    <property type="match status" value="1"/>
</dbReference>
<protein>
    <recommendedName>
        <fullName evidence="1">Aminoglycoside phosphotransferase domain-containing protein</fullName>
    </recommendedName>
</protein>
<evidence type="ECO:0000313" key="4">
    <source>
        <dbReference type="Proteomes" id="UP000070598"/>
    </source>
</evidence>
<dbReference type="RefSeq" id="WP_067067655.1">
    <property type="nucleotide sequence ID" value="NZ_JYIJ01000009.1"/>
</dbReference>
<dbReference type="Gene3D" id="3.90.1200.10">
    <property type="match status" value="1"/>
</dbReference>
<organism evidence="2 5">
    <name type="scientific">Carbonactinospora thermoautotrophica</name>
    <dbReference type="NCBI Taxonomy" id="1469144"/>
    <lineage>
        <taxon>Bacteria</taxon>
        <taxon>Bacillati</taxon>
        <taxon>Actinomycetota</taxon>
        <taxon>Actinomycetes</taxon>
        <taxon>Kitasatosporales</taxon>
        <taxon>Carbonactinosporaceae</taxon>
        <taxon>Carbonactinospora</taxon>
    </lineage>
</organism>
<gene>
    <name evidence="2" type="ORF">TH66_00515</name>
    <name evidence="3" type="ORF">TR74_06325</name>
</gene>
<comment type="caution">
    <text evidence="2">The sequence shown here is derived from an EMBL/GenBank/DDBJ whole genome shotgun (WGS) entry which is preliminary data.</text>
</comment>
<dbReference type="InterPro" id="IPR011009">
    <property type="entry name" value="Kinase-like_dom_sf"/>
</dbReference>
<name>A0A132N6S8_9ACTN</name>
<evidence type="ECO:0000313" key="3">
    <source>
        <dbReference type="EMBL" id="KWX09989.1"/>
    </source>
</evidence>
<evidence type="ECO:0000313" key="2">
    <source>
        <dbReference type="EMBL" id="KWX05855.1"/>
    </source>
</evidence>
<feature type="domain" description="Aminoglycoside phosphotransferase" evidence="1">
    <location>
        <begin position="23"/>
        <end position="127"/>
    </location>
</feature>
<dbReference type="Proteomes" id="UP000070598">
    <property type="component" value="Unassembled WGS sequence"/>
</dbReference>
<dbReference type="InterPro" id="IPR002575">
    <property type="entry name" value="Aminoglycoside_PTrfase"/>
</dbReference>
<dbReference type="AlphaFoldDB" id="A0A132N6S8"/>
<dbReference type="SUPFAM" id="SSF56112">
    <property type="entry name" value="Protein kinase-like (PK-like)"/>
    <property type="match status" value="1"/>
</dbReference>
<dbReference type="EMBL" id="JYIK01000662">
    <property type="protein sequence ID" value="KWX09989.1"/>
    <property type="molecule type" value="Genomic_DNA"/>
</dbReference>
<reference evidence="4" key="1">
    <citation type="submission" date="2015-02" db="EMBL/GenBank/DDBJ databases">
        <title>Physiological reanalysis, assessment of diazotrophy, and genome sequences of multiple isolates of Streptomyces thermoautotrophicus.</title>
        <authorList>
            <person name="MacKellar D.C."/>
            <person name="Lieber L."/>
            <person name="Norman J."/>
            <person name="Bolger A."/>
            <person name="Tobin C."/>
            <person name="Murray J.W."/>
            <person name="Friesen M."/>
            <person name="Prell J."/>
        </authorList>
    </citation>
    <scope>NUCLEOTIDE SEQUENCE [LARGE SCALE GENOMIC DNA]</scope>
    <source>
        <strain evidence="4">UBT1</strain>
    </source>
</reference>
<sequence length="176" mass="19364">MHATTGGAFTGHAARVSWDEVVAARASELEREHHALRLLPPAVVTAAAARLRAAARRVAPLVRPALTHLDLHLPNVLVNGARMVGLLDFEHARWWDAAADFVKLRAWVFEAYPGTAEPFLAGYRDAGGHLPGFEARQWVCEGLEWLSGIAYWHHVGDTALGADYRSRFAAWLDTDP</sequence>
<dbReference type="EMBL" id="JYIJ01000009">
    <property type="protein sequence ID" value="KWX05855.1"/>
    <property type="molecule type" value="Genomic_DNA"/>
</dbReference>